<sequence>MAMNSEQLTFASCGLIPEATEKLSKHFDETTESANHRWDALWEAGDFLPWDNGCPNTALQEALEYRRQDLGESVFVMDPITGEHRRKRALVPGCGRGYDVLLLASFGYDAYGLEVSKEAVKRCYDYARENQDKFPPRDECVGAGRAHYIEGDFFSDRWYDQVTGNATFELLFDYTFFCALHPSLRASWSLRYAYLLSSHSDSCLVCVEFPTQKCPRSGGPPFGVPSDLYLAHLSYPGVNITSDDEGKFIPAHDNRLLSAGLRRIAHWKPKADSLGGVMDFVSVWKF</sequence>
<evidence type="ECO:0008006" key="7">
    <source>
        <dbReference type="Google" id="ProtNLM"/>
    </source>
</evidence>
<dbReference type="PANTHER" id="PTHR32183:SF6">
    <property type="entry name" value="CYSTEINE SULFINATE DESULFINASE_CYSTEINE DESULFURASE AND RELATED ENZYMES"/>
    <property type="match status" value="1"/>
</dbReference>
<dbReference type="VEuPathDB" id="FungiDB:EYZ11_007778"/>
<keyword evidence="1" id="KW-0597">Phosphoprotein</keyword>
<protein>
    <recommendedName>
        <fullName evidence="7">Thiol methyltransferase 1</fullName>
    </recommendedName>
</protein>
<dbReference type="GeneID" id="54329380"/>
<gene>
    <name evidence="5" type="ORF">ATNIH1004_006678</name>
</gene>
<dbReference type="InterPro" id="IPR008854">
    <property type="entry name" value="TPMT"/>
</dbReference>
<keyword evidence="3" id="KW-0808">Transferase</keyword>
<dbReference type="InterPro" id="IPR029063">
    <property type="entry name" value="SAM-dependent_MTases_sf"/>
</dbReference>
<proteinExistence type="predicted"/>
<evidence type="ECO:0000313" key="6">
    <source>
        <dbReference type="Proteomes" id="UP000324241"/>
    </source>
</evidence>
<dbReference type="Pfam" id="PF05724">
    <property type="entry name" value="TPMT"/>
    <property type="match status" value="1"/>
</dbReference>
<keyword evidence="2" id="KW-0489">Methyltransferase</keyword>
<dbReference type="SUPFAM" id="SSF53335">
    <property type="entry name" value="S-adenosyl-L-methionine-dependent methyltransferases"/>
    <property type="match status" value="1"/>
</dbReference>
<evidence type="ECO:0000256" key="4">
    <source>
        <dbReference type="ARBA" id="ARBA00022691"/>
    </source>
</evidence>
<dbReference type="GO" id="GO:0032259">
    <property type="term" value="P:methylation"/>
    <property type="evidence" value="ECO:0007669"/>
    <property type="project" value="UniProtKB-KW"/>
</dbReference>
<evidence type="ECO:0000313" key="5">
    <source>
        <dbReference type="EMBL" id="KAA8645259.1"/>
    </source>
</evidence>
<keyword evidence="4" id="KW-0949">S-adenosyl-L-methionine</keyword>
<dbReference type="EMBL" id="QUQM01000007">
    <property type="protein sequence ID" value="KAA8645259.1"/>
    <property type="molecule type" value="Genomic_DNA"/>
</dbReference>
<dbReference type="PROSITE" id="PS51585">
    <property type="entry name" value="SAM_MT_TPMT"/>
    <property type="match status" value="1"/>
</dbReference>
<name>A0A5M9MLD5_9EURO</name>
<dbReference type="OrthoDB" id="276151at2759"/>
<dbReference type="AlphaFoldDB" id="A0A5M9MLD5"/>
<dbReference type="PANTHER" id="PTHR32183">
    <property type="match status" value="1"/>
</dbReference>
<comment type="caution">
    <text evidence="5">The sequence shown here is derived from an EMBL/GenBank/DDBJ whole genome shotgun (WGS) entry which is preliminary data.</text>
</comment>
<reference evidence="5 6" key="1">
    <citation type="submission" date="2019-08" db="EMBL/GenBank/DDBJ databases">
        <title>The genome sequence of a newly discovered highly antifungal drug resistant Aspergillus species, Aspergillus tanneri NIH 1004.</title>
        <authorList>
            <person name="Mounaud S."/>
            <person name="Singh I."/>
            <person name="Joardar V."/>
            <person name="Pakala S."/>
            <person name="Pakala S."/>
            <person name="Venepally P."/>
            <person name="Chung J.K."/>
            <person name="Losada L."/>
            <person name="Nierman W.C."/>
        </authorList>
    </citation>
    <scope>NUCLEOTIDE SEQUENCE [LARGE SCALE GENOMIC DNA]</scope>
    <source>
        <strain evidence="5 6">NIH1004</strain>
    </source>
</reference>
<dbReference type="GO" id="GO:0008757">
    <property type="term" value="F:S-adenosylmethionine-dependent methyltransferase activity"/>
    <property type="evidence" value="ECO:0007669"/>
    <property type="project" value="InterPro"/>
</dbReference>
<dbReference type="RefSeq" id="XP_033424620.1">
    <property type="nucleotide sequence ID" value="XM_033571305.1"/>
</dbReference>
<evidence type="ECO:0000256" key="1">
    <source>
        <dbReference type="ARBA" id="ARBA00022553"/>
    </source>
</evidence>
<organism evidence="5 6">
    <name type="scientific">Aspergillus tanneri</name>
    <dbReference type="NCBI Taxonomy" id="1220188"/>
    <lineage>
        <taxon>Eukaryota</taxon>
        <taxon>Fungi</taxon>
        <taxon>Dikarya</taxon>
        <taxon>Ascomycota</taxon>
        <taxon>Pezizomycotina</taxon>
        <taxon>Eurotiomycetes</taxon>
        <taxon>Eurotiomycetidae</taxon>
        <taxon>Eurotiales</taxon>
        <taxon>Aspergillaceae</taxon>
        <taxon>Aspergillus</taxon>
        <taxon>Aspergillus subgen. Circumdati</taxon>
    </lineage>
</organism>
<evidence type="ECO:0000256" key="2">
    <source>
        <dbReference type="ARBA" id="ARBA00022603"/>
    </source>
</evidence>
<dbReference type="Proteomes" id="UP000324241">
    <property type="component" value="Unassembled WGS sequence"/>
</dbReference>
<evidence type="ECO:0000256" key="3">
    <source>
        <dbReference type="ARBA" id="ARBA00022679"/>
    </source>
</evidence>
<dbReference type="Gene3D" id="3.40.50.150">
    <property type="entry name" value="Vaccinia Virus protein VP39"/>
    <property type="match status" value="1"/>
</dbReference>
<accession>A0A5M9MLD5</accession>